<evidence type="ECO:0000313" key="3">
    <source>
        <dbReference type="Proteomes" id="UP001600109"/>
    </source>
</evidence>
<keyword evidence="3" id="KW-1185">Reference proteome</keyword>
<feature type="transmembrane region" description="Helical" evidence="1">
    <location>
        <begin position="70"/>
        <end position="93"/>
    </location>
</feature>
<reference evidence="2 3" key="1">
    <citation type="submission" date="2024-06" db="EMBL/GenBank/DDBJ databases">
        <title>Flavobacterium spp. isolated from glacier.</title>
        <authorList>
            <person name="Han D."/>
        </authorList>
    </citation>
    <scope>NUCLEOTIDE SEQUENCE [LARGE SCALE GENOMIC DNA]</scope>
    <source>
        <strain evidence="2 3">LS2P90</strain>
    </source>
</reference>
<dbReference type="EMBL" id="JBHZPZ010000013">
    <property type="protein sequence ID" value="MFE3868751.1"/>
    <property type="molecule type" value="Genomic_DNA"/>
</dbReference>
<evidence type="ECO:0000313" key="2">
    <source>
        <dbReference type="EMBL" id="MFE3868751.1"/>
    </source>
</evidence>
<feature type="transmembrane region" description="Helical" evidence="1">
    <location>
        <begin position="41"/>
        <end position="64"/>
    </location>
</feature>
<comment type="caution">
    <text evidence="2">The sequence shown here is derived from an EMBL/GenBank/DDBJ whole genome shotgun (WGS) entry which is preliminary data.</text>
</comment>
<keyword evidence="1" id="KW-0472">Membrane</keyword>
<dbReference type="Proteomes" id="UP001600109">
    <property type="component" value="Unassembled WGS sequence"/>
</dbReference>
<accession>A0ABW6HXK6</accession>
<proteinExistence type="predicted"/>
<organism evidence="2 3">
    <name type="scientific">Flavobacterium xylosi</name>
    <dbReference type="NCBI Taxonomy" id="3230415"/>
    <lineage>
        <taxon>Bacteria</taxon>
        <taxon>Pseudomonadati</taxon>
        <taxon>Bacteroidota</taxon>
        <taxon>Flavobacteriia</taxon>
        <taxon>Flavobacteriales</taxon>
        <taxon>Flavobacteriaceae</taxon>
        <taxon>Flavobacterium</taxon>
    </lineage>
</organism>
<dbReference type="RefSeq" id="WP_379855361.1">
    <property type="nucleotide sequence ID" value="NZ_JBHZPZ010000013.1"/>
</dbReference>
<gene>
    <name evidence="2" type="ORF">ACFX5E_11785</name>
</gene>
<protein>
    <submittedName>
        <fullName evidence="2">Uncharacterized protein</fullName>
    </submittedName>
</protein>
<keyword evidence="1" id="KW-0812">Transmembrane</keyword>
<evidence type="ECO:0000256" key="1">
    <source>
        <dbReference type="SAM" id="Phobius"/>
    </source>
</evidence>
<feature type="transmembrane region" description="Helical" evidence="1">
    <location>
        <begin position="127"/>
        <end position="146"/>
    </location>
</feature>
<feature type="transmembrane region" description="Helical" evidence="1">
    <location>
        <begin position="158"/>
        <end position="177"/>
    </location>
</feature>
<keyword evidence="1" id="KW-1133">Transmembrane helix</keyword>
<sequence length="196" mass="22962">MELDELKNTWDNANNPIDQNLTPKMIDQMIQKKYHAKIKKIAYPEIIGVIICLISAFFIGLNFYKLDTAFLQGAAILSILLLVILSLISLISLRQLNIPEDINMPYAATLKIFATQKLQFYKLQKTNVILSYVLLVSIIILLSKFFNRKDITETKYFWTYSFSFGYLFLLFYSKWVAKYYKKTVQKSEELLQELQQ</sequence>
<name>A0ABW6HXK6_9FLAO</name>